<evidence type="ECO:0000256" key="6">
    <source>
        <dbReference type="RuleBase" id="RU000304"/>
    </source>
</evidence>
<dbReference type="PROSITE" id="PS00108">
    <property type="entry name" value="PROTEIN_KINASE_ST"/>
    <property type="match status" value="1"/>
</dbReference>
<dbReference type="STRING" id="4232.A0A251SB99"/>
<feature type="domain" description="Protein kinase" evidence="7">
    <location>
        <begin position="3"/>
        <end position="268"/>
    </location>
</feature>
<evidence type="ECO:0000313" key="10">
    <source>
        <dbReference type="Proteomes" id="UP000215914"/>
    </source>
</evidence>
<protein>
    <submittedName>
        <fullName evidence="8">Mitogen-activated protein kinase kinase kinase STE-STE11 family</fullName>
        <ecNumber evidence="8">2.7.11.25</ecNumber>
    </submittedName>
    <submittedName>
        <fullName evidence="9">Putative mitogen-activated protein kinase kinase kinase 20</fullName>
    </submittedName>
</protein>
<gene>
    <name evidence="9" type="primary">MAPKKK20</name>
    <name evidence="9" type="ORF">HannXRQ_Chr15g0490411</name>
    <name evidence="8" type="ORF">HanXRQr2_Chr15g0713861</name>
</gene>
<dbReference type="PROSITE" id="PS50011">
    <property type="entry name" value="PROTEIN_KINASE_DOM"/>
    <property type="match status" value="1"/>
</dbReference>
<reference evidence="8 10" key="1">
    <citation type="journal article" date="2017" name="Nature">
        <title>The sunflower genome provides insights into oil metabolism, flowering and Asterid evolution.</title>
        <authorList>
            <person name="Badouin H."/>
            <person name="Gouzy J."/>
            <person name="Grassa C.J."/>
            <person name="Murat F."/>
            <person name="Staton S.E."/>
            <person name="Cottret L."/>
            <person name="Lelandais-Briere C."/>
            <person name="Owens G.L."/>
            <person name="Carrere S."/>
            <person name="Mayjonade B."/>
            <person name="Legrand L."/>
            <person name="Gill N."/>
            <person name="Kane N.C."/>
            <person name="Bowers J.E."/>
            <person name="Hubner S."/>
            <person name="Bellec A."/>
            <person name="Berard A."/>
            <person name="Berges H."/>
            <person name="Blanchet N."/>
            <person name="Boniface M.C."/>
            <person name="Brunel D."/>
            <person name="Catrice O."/>
            <person name="Chaidir N."/>
            <person name="Claudel C."/>
            <person name="Donnadieu C."/>
            <person name="Faraut T."/>
            <person name="Fievet G."/>
            <person name="Helmstetter N."/>
            <person name="King M."/>
            <person name="Knapp S.J."/>
            <person name="Lai Z."/>
            <person name="Le Paslier M.C."/>
            <person name="Lippi Y."/>
            <person name="Lorenzon L."/>
            <person name="Mandel J.R."/>
            <person name="Marage G."/>
            <person name="Marchand G."/>
            <person name="Marquand E."/>
            <person name="Bret-Mestries E."/>
            <person name="Morien E."/>
            <person name="Nambeesan S."/>
            <person name="Nguyen T."/>
            <person name="Pegot-Espagnet P."/>
            <person name="Pouilly N."/>
            <person name="Raftis F."/>
            <person name="Sallet E."/>
            <person name="Schiex T."/>
            <person name="Thomas J."/>
            <person name="Vandecasteele C."/>
            <person name="Vares D."/>
            <person name="Vear F."/>
            <person name="Vautrin S."/>
            <person name="Crespi M."/>
            <person name="Mangin B."/>
            <person name="Burke J.M."/>
            <person name="Salse J."/>
            <person name="Munos S."/>
            <person name="Vincourt P."/>
            <person name="Rieseberg L.H."/>
            <person name="Langlade N.B."/>
        </authorList>
    </citation>
    <scope>NUCLEOTIDE SEQUENCE [LARGE SCALE GENOMIC DNA]</scope>
    <source>
        <strain evidence="10">cv. SF193</strain>
        <tissue evidence="8">Leaves</tissue>
    </source>
</reference>
<dbReference type="FunCoup" id="A0A251SB99">
    <property type="interactions" value="628"/>
</dbReference>
<dbReference type="InterPro" id="IPR000719">
    <property type="entry name" value="Prot_kinase_dom"/>
</dbReference>
<evidence type="ECO:0000313" key="8">
    <source>
        <dbReference type="EMBL" id="KAF5766309.1"/>
    </source>
</evidence>
<reference evidence="8" key="3">
    <citation type="submission" date="2020-06" db="EMBL/GenBank/DDBJ databases">
        <title>Helianthus annuus Genome sequencing and assembly Release 2.</title>
        <authorList>
            <person name="Gouzy J."/>
            <person name="Langlade N."/>
            <person name="Munos S."/>
        </authorList>
    </citation>
    <scope>NUCLEOTIDE SEQUENCE</scope>
    <source>
        <tissue evidence="8">Leaves</tissue>
    </source>
</reference>
<dbReference type="Gene3D" id="1.10.510.10">
    <property type="entry name" value="Transferase(Phosphotransferase) domain 1"/>
    <property type="match status" value="1"/>
</dbReference>
<keyword evidence="4 5" id="KW-0067">ATP-binding</keyword>
<keyword evidence="10" id="KW-1185">Reference proteome</keyword>
<evidence type="ECO:0000256" key="3">
    <source>
        <dbReference type="ARBA" id="ARBA00022777"/>
    </source>
</evidence>
<dbReference type="Proteomes" id="UP000215914">
    <property type="component" value="Chromosome 15"/>
</dbReference>
<dbReference type="Pfam" id="PF00069">
    <property type="entry name" value="Pkinase"/>
    <property type="match status" value="1"/>
</dbReference>
<dbReference type="OrthoDB" id="8693905at2759"/>
<dbReference type="SUPFAM" id="SSF56112">
    <property type="entry name" value="Protein kinase-like (PK-like)"/>
    <property type="match status" value="1"/>
</dbReference>
<keyword evidence="1 8" id="KW-0808">Transferase</keyword>
<dbReference type="CDD" id="cd06606">
    <property type="entry name" value="STKc_MAPKKK"/>
    <property type="match status" value="1"/>
</dbReference>
<organism evidence="9 10">
    <name type="scientific">Helianthus annuus</name>
    <name type="common">Common sunflower</name>
    <dbReference type="NCBI Taxonomy" id="4232"/>
    <lineage>
        <taxon>Eukaryota</taxon>
        <taxon>Viridiplantae</taxon>
        <taxon>Streptophyta</taxon>
        <taxon>Embryophyta</taxon>
        <taxon>Tracheophyta</taxon>
        <taxon>Spermatophyta</taxon>
        <taxon>Magnoliopsida</taxon>
        <taxon>eudicotyledons</taxon>
        <taxon>Gunneridae</taxon>
        <taxon>Pentapetalae</taxon>
        <taxon>asterids</taxon>
        <taxon>campanulids</taxon>
        <taxon>Asterales</taxon>
        <taxon>Asteraceae</taxon>
        <taxon>Asteroideae</taxon>
        <taxon>Heliantheae alliance</taxon>
        <taxon>Heliantheae</taxon>
        <taxon>Helianthus</taxon>
    </lineage>
</organism>
<dbReference type="EC" id="2.7.11.25" evidence="8"/>
<dbReference type="PANTHER" id="PTHR48011:SF3">
    <property type="entry name" value="MITOGEN-ACTIVATED PROTEIN KINASE KINASE KINASE STE-STE11 FAMILY"/>
    <property type="match status" value="1"/>
</dbReference>
<dbReference type="InterPro" id="IPR017441">
    <property type="entry name" value="Protein_kinase_ATP_BS"/>
</dbReference>
<evidence type="ECO:0000256" key="4">
    <source>
        <dbReference type="ARBA" id="ARBA00022840"/>
    </source>
</evidence>
<accession>A0A251SB99</accession>
<evidence type="ECO:0000256" key="1">
    <source>
        <dbReference type="ARBA" id="ARBA00022679"/>
    </source>
</evidence>
<dbReference type="InterPro" id="IPR052751">
    <property type="entry name" value="Plant_MAPKKK"/>
</dbReference>
<dbReference type="EMBL" id="CM007904">
    <property type="protein sequence ID" value="OTF96104.1"/>
    <property type="molecule type" value="Genomic_DNA"/>
</dbReference>
<evidence type="ECO:0000256" key="2">
    <source>
        <dbReference type="ARBA" id="ARBA00022741"/>
    </source>
</evidence>
<dbReference type="OMA" id="DWVSNNS"/>
<dbReference type="InterPro" id="IPR011009">
    <property type="entry name" value="Kinase-like_dom_sf"/>
</dbReference>
<evidence type="ECO:0000259" key="7">
    <source>
        <dbReference type="PROSITE" id="PS50011"/>
    </source>
</evidence>
<dbReference type="GO" id="GO:0005524">
    <property type="term" value="F:ATP binding"/>
    <property type="evidence" value="ECO:0007669"/>
    <property type="project" value="UniProtKB-UniRule"/>
</dbReference>
<dbReference type="GO" id="GO:0004709">
    <property type="term" value="F:MAP kinase kinase kinase activity"/>
    <property type="evidence" value="ECO:0007669"/>
    <property type="project" value="UniProtKB-EC"/>
</dbReference>
<reference evidence="9" key="2">
    <citation type="submission" date="2017-02" db="EMBL/GenBank/DDBJ databases">
        <title>Sunflower complete genome.</title>
        <authorList>
            <person name="Langlade N."/>
            <person name="Munos S."/>
        </authorList>
    </citation>
    <scope>NUCLEOTIDE SEQUENCE [LARGE SCALE GENOMIC DNA]</scope>
    <source>
        <tissue evidence="9">Leaves</tissue>
    </source>
</reference>
<evidence type="ECO:0000256" key="5">
    <source>
        <dbReference type="PROSITE-ProRule" id="PRU10141"/>
    </source>
</evidence>
<proteinExistence type="inferred from homology"/>
<dbReference type="EMBL" id="MNCJ02000330">
    <property type="protein sequence ID" value="KAF5766309.1"/>
    <property type="molecule type" value="Genomic_DNA"/>
</dbReference>
<dbReference type="GO" id="GO:0007165">
    <property type="term" value="P:signal transduction"/>
    <property type="evidence" value="ECO:0000318"/>
    <property type="project" value="GO_Central"/>
</dbReference>
<dbReference type="SMART" id="SM00220">
    <property type="entry name" value="S_TKc"/>
    <property type="match status" value="1"/>
</dbReference>
<dbReference type="PANTHER" id="PTHR48011">
    <property type="entry name" value="CCR4-NOT TRANSCRIPTIONAL COMPLEX SUBUNIT CAF120-RELATED"/>
    <property type="match status" value="1"/>
</dbReference>
<sequence length="341" mass="37463">MIWVRGKTIGQGSFAAVSLAKPTKQSSNLPSILAVKSCGLSQSESLQNEKMVLEELKDCPEIIRCYGDSITVENGVKLYNVALEYASGGALSEKVKISGNFRLPENEVRRVTKSVLNGLDFIHGNGFVHCDIKLQNILLDSNGAVKIADFGLAKKITPLNNLNSPVKWGIRGTPIYMSPEMVTGGEQGPAADVWAVGCMVVEMITGEPVWKCCDFGALLMKIGIGGEIPEIPGKLLLSDEGKDFLGKCFLKDPRERWTAEMLLRHPFVNSVVECEEDAENQISPRDPFDFFDWEVESERSVTSDLELEFELSAVSLATRLGGLMTCQQPDWSVSGSWLKVR</sequence>
<dbReference type="InterPro" id="IPR008271">
    <property type="entry name" value="Ser/Thr_kinase_AS"/>
</dbReference>
<dbReference type="AlphaFoldDB" id="A0A251SB99"/>
<keyword evidence="6" id="KW-0723">Serine/threonine-protein kinase</keyword>
<dbReference type="InParanoid" id="A0A251SB99"/>
<name>A0A251SB99_HELAN</name>
<keyword evidence="3 9" id="KW-0418">Kinase</keyword>
<keyword evidence="2 5" id="KW-0547">Nucleotide-binding</keyword>
<dbReference type="Gramene" id="mRNA:HanXRQr2_Chr15g0713861">
    <property type="protein sequence ID" value="CDS:HanXRQr2_Chr15g0713861.1"/>
    <property type="gene ID" value="HanXRQr2_Chr15g0713861"/>
</dbReference>
<dbReference type="PROSITE" id="PS00107">
    <property type="entry name" value="PROTEIN_KINASE_ATP"/>
    <property type="match status" value="1"/>
</dbReference>
<comment type="similarity">
    <text evidence="6">Belongs to the protein kinase superfamily.</text>
</comment>
<feature type="binding site" evidence="5">
    <location>
        <position position="36"/>
    </location>
    <ligand>
        <name>ATP</name>
        <dbReference type="ChEBI" id="CHEBI:30616"/>
    </ligand>
</feature>
<dbReference type="GO" id="GO:0004672">
    <property type="term" value="F:protein kinase activity"/>
    <property type="evidence" value="ECO:0000318"/>
    <property type="project" value="GO_Central"/>
</dbReference>
<evidence type="ECO:0000313" key="9">
    <source>
        <dbReference type="EMBL" id="OTF96104.1"/>
    </source>
</evidence>